<keyword evidence="3" id="KW-1185">Reference proteome</keyword>
<evidence type="ECO:0000256" key="1">
    <source>
        <dbReference type="SAM" id="SignalP"/>
    </source>
</evidence>
<feature type="signal peptide" evidence="1">
    <location>
        <begin position="1"/>
        <end position="19"/>
    </location>
</feature>
<dbReference type="Proteomes" id="UP000037178">
    <property type="component" value="Unassembled WGS sequence"/>
</dbReference>
<proteinExistence type="predicted"/>
<protein>
    <submittedName>
        <fullName evidence="2">Uncharacterized protein</fullName>
    </submittedName>
</protein>
<sequence>MLRILSVVTALLAPIGATALNCDAYQASALALPEPWEAHTRTYSNGAIRVALLDLIEPAAGAITPWFELP</sequence>
<dbReference type="PATRIC" id="fig|1675527.3.peg.767"/>
<feature type="chain" id="PRO_5005318517" evidence="1">
    <location>
        <begin position="20"/>
        <end position="70"/>
    </location>
</feature>
<evidence type="ECO:0000313" key="2">
    <source>
        <dbReference type="EMBL" id="KMW60549.1"/>
    </source>
</evidence>
<name>A0A0J9EFT8_9RHOB</name>
<dbReference type="RefSeq" id="WP_152912343.1">
    <property type="nucleotide sequence ID" value="NZ_LFTY01000001.1"/>
</dbReference>
<comment type="caution">
    <text evidence="2">The sequence shown here is derived from an EMBL/GenBank/DDBJ whole genome shotgun (WGS) entry which is preliminary data.</text>
</comment>
<gene>
    <name evidence="2" type="ORF">AIOL_000711</name>
</gene>
<dbReference type="STRING" id="1675527.AIOL_000711"/>
<dbReference type="AlphaFoldDB" id="A0A0J9EFT8"/>
<evidence type="ECO:0000313" key="3">
    <source>
        <dbReference type="Proteomes" id="UP000037178"/>
    </source>
</evidence>
<organism evidence="2 3">
    <name type="scientific">Candidatus Rhodobacter oscarellae</name>
    <dbReference type="NCBI Taxonomy" id="1675527"/>
    <lineage>
        <taxon>Bacteria</taxon>
        <taxon>Pseudomonadati</taxon>
        <taxon>Pseudomonadota</taxon>
        <taxon>Alphaproteobacteria</taxon>
        <taxon>Rhodobacterales</taxon>
        <taxon>Rhodobacter group</taxon>
        <taxon>Rhodobacter</taxon>
    </lineage>
</organism>
<dbReference type="OrthoDB" id="7862810at2"/>
<dbReference type="EMBL" id="LFTY01000001">
    <property type="protein sequence ID" value="KMW60549.1"/>
    <property type="molecule type" value="Genomic_DNA"/>
</dbReference>
<reference evidence="2 3" key="1">
    <citation type="submission" date="2015-06" db="EMBL/GenBank/DDBJ databases">
        <title>Draft genome sequence of an Alphaproteobacteria species associated to the Mediterranean sponge Oscarella lobularis.</title>
        <authorList>
            <person name="Jourda C."/>
            <person name="Santini S."/>
            <person name="Claverie J.-M."/>
        </authorList>
    </citation>
    <scope>NUCLEOTIDE SEQUENCE [LARGE SCALE GENOMIC DNA]</scope>
    <source>
        <strain evidence="2">IGS</strain>
    </source>
</reference>
<keyword evidence="1" id="KW-0732">Signal</keyword>
<accession>A0A0J9EFT8</accession>